<dbReference type="KEGG" id="vg:54979005"/>
<dbReference type="EMBL" id="KY316062">
    <property type="protein sequence ID" value="APU00303.1"/>
    <property type="molecule type" value="Genomic_DNA"/>
</dbReference>
<keyword evidence="2" id="KW-1185">Reference proteome</keyword>
<sequence>MASRLTTLDVVNACLATMGESPLNALDADHPYVQSALNAMSEASMTELSRGWWFNIDTVMLKPDAEHGFVYLPDDVLNVDTPASQLVQRGRRLYDSVNSTYDMTLALSAMQAAVIPAIVTRDVPFDDLPILAQHLISARTALQFQASYDGDSKRYQELGQHYQQMYNTIKAHDIRNRRVNMLTSPGVAEKLNRIRPLSTWTATSWRRNRV</sequence>
<dbReference type="Pfam" id="PF17212">
    <property type="entry name" value="Tube"/>
    <property type="match status" value="1"/>
</dbReference>
<protein>
    <submittedName>
        <fullName evidence="1">Tail fibers protein</fullName>
    </submittedName>
</protein>
<accession>A0A1L7DQI2</accession>
<dbReference type="InterPro" id="IPR033767">
    <property type="entry name" value="Tail_Gp11"/>
</dbReference>
<dbReference type="RefSeq" id="YP_009788871.1">
    <property type="nucleotide sequence ID" value="NC_047804.1"/>
</dbReference>
<dbReference type="Proteomes" id="UP000222868">
    <property type="component" value="Segment"/>
</dbReference>
<reference evidence="1 2" key="1">
    <citation type="submission" date="2016-12" db="EMBL/GenBank/DDBJ databases">
        <title>Isolation, Whole Genome Sequencing Analysis of a Novel Lytic Bacteriophage RS-PII-1 infecting Ralstonia solanacearum.</title>
        <authorList>
            <person name="Su J."/>
            <person name="Liu J."/>
            <person name="Yu H."/>
            <person name="Guo Z."/>
            <person name="Sun H."/>
            <person name="Fan G."/>
            <person name="Gu G."/>
            <person name="Wang G."/>
        </authorList>
    </citation>
    <scope>NUCLEOTIDE SEQUENCE [LARGE SCALE GENOMIC DNA]</scope>
</reference>
<organism evidence="1 2">
    <name type="scientific">Ralstonia phage RS-PII-1</name>
    <dbReference type="NCBI Taxonomy" id="1932892"/>
    <lineage>
        <taxon>Viruses</taxon>
        <taxon>Duplodnaviria</taxon>
        <taxon>Heunggongvirae</taxon>
        <taxon>Uroviricota</taxon>
        <taxon>Caudoviricetes</taxon>
        <taxon>Autographivirales</taxon>
        <taxon>Autonotataviridae</taxon>
        <taxon>Sukuvirus</taxon>
        <taxon>Sukuvirus RSPII1</taxon>
    </lineage>
</organism>
<evidence type="ECO:0000313" key="2">
    <source>
        <dbReference type="Proteomes" id="UP000222868"/>
    </source>
</evidence>
<evidence type="ECO:0000313" key="1">
    <source>
        <dbReference type="EMBL" id="APU00303.1"/>
    </source>
</evidence>
<name>A0A1L7DQI2_9CAUD</name>
<dbReference type="GeneID" id="54979005"/>
<proteinExistence type="predicted"/>